<comment type="caution">
    <text evidence="1">The sequence shown here is derived from an EMBL/GenBank/DDBJ whole genome shotgun (WGS) entry which is preliminary data.</text>
</comment>
<keyword evidence="2" id="KW-1185">Reference proteome</keyword>
<proteinExistence type="predicted"/>
<dbReference type="AlphaFoldDB" id="A0A814D6Q9"/>
<organism evidence="1 2">
    <name type="scientific">Brachionus calyciflorus</name>
    <dbReference type="NCBI Taxonomy" id="104777"/>
    <lineage>
        <taxon>Eukaryota</taxon>
        <taxon>Metazoa</taxon>
        <taxon>Spiralia</taxon>
        <taxon>Gnathifera</taxon>
        <taxon>Rotifera</taxon>
        <taxon>Eurotatoria</taxon>
        <taxon>Monogononta</taxon>
        <taxon>Pseudotrocha</taxon>
        <taxon>Ploima</taxon>
        <taxon>Brachionidae</taxon>
        <taxon>Brachionus</taxon>
    </lineage>
</organism>
<reference evidence="1" key="1">
    <citation type="submission" date="2021-02" db="EMBL/GenBank/DDBJ databases">
        <authorList>
            <person name="Nowell W R."/>
        </authorList>
    </citation>
    <scope>NUCLEOTIDE SEQUENCE</scope>
    <source>
        <strain evidence="1">Ploen Becks lab</strain>
    </source>
</reference>
<name>A0A814D6Q9_9BILA</name>
<evidence type="ECO:0000313" key="2">
    <source>
        <dbReference type="Proteomes" id="UP000663879"/>
    </source>
</evidence>
<protein>
    <submittedName>
        <fullName evidence="1">Uncharacterized protein</fullName>
    </submittedName>
</protein>
<dbReference type="EMBL" id="CAJNOC010002761">
    <property type="protein sequence ID" value="CAF0950200.1"/>
    <property type="molecule type" value="Genomic_DNA"/>
</dbReference>
<evidence type="ECO:0000313" key="1">
    <source>
        <dbReference type="EMBL" id="CAF0950200.1"/>
    </source>
</evidence>
<sequence length="187" mass="22021">MSKIEVKLIILYCIKLYFVKCSSLFQLYDKSTDGLVYVVSSDFKMHIAPTHSVRLRKDNQLYVEFLDVYYDLEKIRGYNVYYFNGTNLTIGEKNNLRIGEIRIDFKKKTLNKINIRANSTLVNQLQFCWISQLNFSSSCSSAVGGTGGTIYTFYYDTEFKQFQIEYLIVFNVWHNDNVQFIFNQLNF</sequence>
<gene>
    <name evidence="1" type="ORF">OXX778_LOCUS13899</name>
</gene>
<dbReference type="Proteomes" id="UP000663879">
    <property type="component" value="Unassembled WGS sequence"/>
</dbReference>
<accession>A0A814D6Q9</accession>